<evidence type="ECO:0000313" key="3">
    <source>
        <dbReference type="Proteomes" id="UP001596096"/>
    </source>
</evidence>
<dbReference type="InterPro" id="IPR008538">
    <property type="entry name" value="Uma2"/>
</dbReference>
<name>A0ABW1C771_9ACTN</name>
<dbReference type="CDD" id="cd06260">
    <property type="entry name" value="DUF820-like"/>
    <property type="match status" value="1"/>
</dbReference>
<dbReference type="PANTHER" id="PTHR35400">
    <property type="entry name" value="SLR1083 PROTEIN"/>
    <property type="match status" value="1"/>
</dbReference>
<protein>
    <submittedName>
        <fullName evidence="2">Uma2 family endonuclease</fullName>
    </submittedName>
</protein>
<dbReference type="Pfam" id="PF05685">
    <property type="entry name" value="Uma2"/>
    <property type="match status" value="1"/>
</dbReference>
<keyword evidence="3" id="KW-1185">Reference proteome</keyword>
<sequence>MSATTGEVPPAPAGEKELTTLRDVYDALVGRTKMRAEIIDGRLIVSPLGTPEHQVMIGKLVLALGARASERGWVIVPGLSICMDGSRDPYEPDFALYPPDAPRWGAREVYASGLIMVAETVSASSTHDDREHKPGIYATARIPIYLLIDPIAEPAQVTVFSEPKDGRYTISTSVDLGKEIHLPDPVDFLLDTAVFL</sequence>
<dbReference type="Proteomes" id="UP001596096">
    <property type="component" value="Unassembled WGS sequence"/>
</dbReference>
<comment type="caution">
    <text evidence="2">The sequence shown here is derived from an EMBL/GenBank/DDBJ whole genome shotgun (WGS) entry which is preliminary data.</text>
</comment>
<evidence type="ECO:0000313" key="2">
    <source>
        <dbReference type="EMBL" id="MFC5821514.1"/>
    </source>
</evidence>
<dbReference type="InterPro" id="IPR011335">
    <property type="entry name" value="Restrct_endonuc-II-like"/>
</dbReference>
<keyword evidence="2" id="KW-0378">Hydrolase</keyword>
<organism evidence="2 3">
    <name type="scientific">Nonomuraea harbinensis</name>
    <dbReference type="NCBI Taxonomy" id="1286938"/>
    <lineage>
        <taxon>Bacteria</taxon>
        <taxon>Bacillati</taxon>
        <taxon>Actinomycetota</taxon>
        <taxon>Actinomycetes</taxon>
        <taxon>Streptosporangiales</taxon>
        <taxon>Streptosporangiaceae</taxon>
        <taxon>Nonomuraea</taxon>
    </lineage>
</organism>
<proteinExistence type="predicted"/>
<keyword evidence="2" id="KW-0540">Nuclease</keyword>
<feature type="domain" description="Putative restriction endonuclease" evidence="1">
    <location>
        <begin position="30"/>
        <end position="186"/>
    </location>
</feature>
<dbReference type="RefSeq" id="WP_378524998.1">
    <property type="nucleotide sequence ID" value="NZ_JBHSNW010000034.1"/>
</dbReference>
<dbReference type="InterPro" id="IPR012296">
    <property type="entry name" value="Nuclease_put_TT1808"/>
</dbReference>
<dbReference type="GO" id="GO:0004519">
    <property type="term" value="F:endonuclease activity"/>
    <property type="evidence" value="ECO:0007669"/>
    <property type="project" value="UniProtKB-KW"/>
</dbReference>
<dbReference type="EMBL" id="JBHSNW010000034">
    <property type="protein sequence ID" value="MFC5821514.1"/>
    <property type="molecule type" value="Genomic_DNA"/>
</dbReference>
<evidence type="ECO:0000259" key="1">
    <source>
        <dbReference type="Pfam" id="PF05685"/>
    </source>
</evidence>
<dbReference type="PANTHER" id="PTHR35400:SF3">
    <property type="entry name" value="SLL1072 PROTEIN"/>
    <property type="match status" value="1"/>
</dbReference>
<gene>
    <name evidence="2" type="ORF">ACFPUY_41055</name>
</gene>
<dbReference type="SUPFAM" id="SSF52980">
    <property type="entry name" value="Restriction endonuclease-like"/>
    <property type="match status" value="1"/>
</dbReference>
<dbReference type="Gene3D" id="3.90.1570.10">
    <property type="entry name" value="tt1808, chain A"/>
    <property type="match status" value="1"/>
</dbReference>
<accession>A0ABW1C771</accession>
<reference evidence="3" key="1">
    <citation type="journal article" date="2019" name="Int. J. Syst. Evol. Microbiol.">
        <title>The Global Catalogue of Microorganisms (GCM) 10K type strain sequencing project: providing services to taxonomists for standard genome sequencing and annotation.</title>
        <authorList>
            <consortium name="The Broad Institute Genomics Platform"/>
            <consortium name="The Broad Institute Genome Sequencing Center for Infectious Disease"/>
            <person name="Wu L."/>
            <person name="Ma J."/>
        </authorList>
    </citation>
    <scope>NUCLEOTIDE SEQUENCE [LARGE SCALE GENOMIC DNA]</scope>
    <source>
        <strain evidence="3">CGMCC 4.7106</strain>
    </source>
</reference>
<keyword evidence="2" id="KW-0255">Endonuclease</keyword>